<keyword evidence="5 8" id="KW-1133">Transmembrane helix</keyword>
<dbReference type="Proteomes" id="UP000009235">
    <property type="component" value="Chromosome"/>
</dbReference>
<feature type="transmembrane region" description="Helical" evidence="8">
    <location>
        <begin position="113"/>
        <end position="138"/>
    </location>
</feature>
<dbReference type="GO" id="GO:0008324">
    <property type="term" value="F:monoatomic cation transmembrane transporter activity"/>
    <property type="evidence" value="ECO:0007669"/>
    <property type="project" value="InterPro"/>
</dbReference>
<feature type="transmembrane region" description="Helical" evidence="8">
    <location>
        <begin position="232"/>
        <end position="252"/>
    </location>
</feature>
<keyword evidence="4 8" id="KW-0812">Transmembrane</keyword>
<evidence type="ECO:0000256" key="2">
    <source>
        <dbReference type="ARBA" id="ARBA00022448"/>
    </source>
</evidence>
<keyword evidence="6" id="KW-0406">Ion transport</keyword>
<protein>
    <submittedName>
        <fullName evidence="9">Putative cation transporter</fullName>
    </submittedName>
</protein>
<comment type="subcellular location">
    <subcellularLocation>
        <location evidence="1">Cell membrane</location>
        <topology evidence="1">Multi-pass membrane protein</topology>
    </subcellularLocation>
</comment>
<proteinExistence type="predicted"/>
<feature type="transmembrane region" description="Helical" evidence="8">
    <location>
        <begin position="6"/>
        <end position="22"/>
    </location>
</feature>
<keyword evidence="7 8" id="KW-0472">Membrane</keyword>
<name>F6EL21_HOYSD</name>
<dbReference type="HOGENOM" id="CLU_026429_0_1_11"/>
<dbReference type="KEGG" id="asd:AS9A_4251"/>
<feature type="transmembrane region" description="Helical" evidence="8">
    <location>
        <begin position="144"/>
        <end position="166"/>
    </location>
</feature>
<dbReference type="Pfam" id="PF02386">
    <property type="entry name" value="TrkH"/>
    <property type="match status" value="1"/>
</dbReference>
<feature type="transmembrane region" description="Helical" evidence="8">
    <location>
        <begin position="62"/>
        <end position="87"/>
    </location>
</feature>
<feature type="transmembrane region" description="Helical" evidence="8">
    <location>
        <begin position="299"/>
        <end position="327"/>
    </location>
</feature>
<dbReference type="GO" id="GO:0030001">
    <property type="term" value="P:metal ion transport"/>
    <property type="evidence" value="ECO:0007669"/>
    <property type="project" value="UniProtKB-ARBA"/>
</dbReference>
<evidence type="ECO:0000256" key="7">
    <source>
        <dbReference type="ARBA" id="ARBA00023136"/>
    </source>
</evidence>
<evidence type="ECO:0000256" key="3">
    <source>
        <dbReference type="ARBA" id="ARBA00022475"/>
    </source>
</evidence>
<reference evidence="9 10" key="1">
    <citation type="journal article" date="2011" name="J. Bacteriol.">
        <title>Complete genome sequence of Amycolicicoccus subflavus DQS3-9A1T, an actinomycete isolated from crude oil-polluted soil.</title>
        <authorList>
            <person name="Cai M."/>
            <person name="Chen W.M."/>
            <person name="Nie Y."/>
            <person name="Chi C.Q."/>
            <person name="Wang Y.N."/>
            <person name="Tang Y.Q."/>
            <person name="Li G.Y."/>
            <person name="Wu X.L."/>
        </authorList>
    </citation>
    <scope>NUCLEOTIDE SEQUENCE [LARGE SCALE GENOMIC DNA]</scope>
    <source>
        <strain evidence="10">DSM 45089 / DQS3-9A1</strain>
    </source>
</reference>
<feature type="transmembrane region" description="Helical" evidence="8">
    <location>
        <begin position="178"/>
        <end position="199"/>
    </location>
</feature>
<feature type="transmembrane region" description="Helical" evidence="8">
    <location>
        <begin position="347"/>
        <end position="372"/>
    </location>
</feature>
<evidence type="ECO:0000256" key="4">
    <source>
        <dbReference type="ARBA" id="ARBA00022692"/>
    </source>
</evidence>
<evidence type="ECO:0000256" key="1">
    <source>
        <dbReference type="ARBA" id="ARBA00004651"/>
    </source>
</evidence>
<evidence type="ECO:0000256" key="5">
    <source>
        <dbReference type="ARBA" id="ARBA00022989"/>
    </source>
</evidence>
<feature type="transmembrane region" description="Helical" evidence="8">
    <location>
        <begin position="34"/>
        <end position="56"/>
    </location>
</feature>
<keyword evidence="3" id="KW-1003">Cell membrane</keyword>
<dbReference type="AlphaFoldDB" id="F6EL21"/>
<dbReference type="InterPro" id="IPR003445">
    <property type="entry name" value="Cat_transpt"/>
</dbReference>
<feature type="transmembrane region" description="Helical" evidence="8">
    <location>
        <begin position="403"/>
        <end position="429"/>
    </location>
</feature>
<dbReference type="EMBL" id="CP002786">
    <property type="protein sequence ID" value="AEF42684.1"/>
    <property type="molecule type" value="Genomic_DNA"/>
</dbReference>
<evidence type="ECO:0000313" key="10">
    <source>
        <dbReference type="Proteomes" id="UP000009235"/>
    </source>
</evidence>
<dbReference type="RefSeq" id="WP_013809033.1">
    <property type="nucleotide sequence ID" value="NC_015564.1"/>
</dbReference>
<dbReference type="GO" id="GO:0005886">
    <property type="term" value="C:plasma membrane"/>
    <property type="evidence" value="ECO:0007669"/>
    <property type="project" value="UniProtKB-SubCell"/>
</dbReference>
<organism evidence="9 10">
    <name type="scientific">Hoyosella subflava (strain DSM 45089 / JCM 17490 / NBRC 109087 / DQS3-9A1)</name>
    <name type="common">Amycolicicoccus subflavus</name>
    <dbReference type="NCBI Taxonomy" id="443218"/>
    <lineage>
        <taxon>Bacteria</taxon>
        <taxon>Bacillati</taxon>
        <taxon>Actinomycetota</taxon>
        <taxon>Actinomycetes</taxon>
        <taxon>Mycobacteriales</taxon>
        <taxon>Hoyosellaceae</taxon>
        <taxon>Hoyosella</taxon>
    </lineage>
</organism>
<evidence type="ECO:0000256" key="6">
    <source>
        <dbReference type="ARBA" id="ARBA00023065"/>
    </source>
</evidence>
<dbReference type="eggNOG" id="COG0168">
    <property type="taxonomic scope" value="Bacteria"/>
</dbReference>
<dbReference type="PANTHER" id="PTHR32024">
    <property type="entry name" value="TRK SYSTEM POTASSIUM UPTAKE PROTEIN TRKG-RELATED"/>
    <property type="match status" value="1"/>
</dbReference>
<dbReference type="STRING" id="443218.AS9A_4251"/>
<keyword evidence="2" id="KW-0813">Transport</keyword>
<sequence>MVVGGFTGAITVGTVLLMLPLASAKAEWTDPVSALFTATSAVCVTGLVVVDTGSYWSVFGQVVIVCLFQVGGLGIMTVASLLGMLVARRMGMRMELIAHTETKNLRIGDVRRVVIGVVRLSLLIEIVIAVLIGVRYYVTYTDSAAAAAGFAVFHAVSAFNNAGFALQADSVMQFVGDPFILMPLMLGFTLGALGFPVLFEVGRYFRQQVIAAQKGRGRMQHRQWTLHTKITILAHAALAVVGIVAVMGFEWANPATLGQLTLGEKLLGGVFQGLAPRTVGFNSLEVGDMNSATVLITNVLMFIGGGSAGTAGGIKVTTFALLGYVIFAELRGHPTVHVMGRKLAESVQRQALTVALLGVAAVVSATVAILAVTDHETDVVMFEVISAFGTVGLSMGITDDLPVIAHLILVVLMLLGRVGPIMLASALALQERPRRYELPEERPIVG</sequence>
<gene>
    <name evidence="9" type="ordered locus">AS9A_4251</name>
</gene>
<keyword evidence="10" id="KW-1185">Reference proteome</keyword>
<evidence type="ECO:0000313" key="9">
    <source>
        <dbReference type="EMBL" id="AEF42684.1"/>
    </source>
</evidence>
<accession>F6EL21</accession>
<dbReference type="PANTHER" id="PTHR32024:SF1">
    <property type="entry name" value="KTR SYSTEM POTASSIUM UPTAKE PROTEIN B"/>
    <property type="match status" value="1"/>
</dbReference>
<evidence type="ECO:0000256" key="8">
    <source>
        <dbReference type="SAM" id="Phobius"/>
    </source>
</evidence>